<dbReference type="Gene3D" id="1.10.10.10">
    <property type="entry name" value="Winged helix-like DNA-binding domain superfamily/Winged helix DNA-binding domain"/>
    <property type="match status" value="1"/>
</dbReference>
<dbReference type="CDD" id="cd06170">
    <property type="entry name" value="LuxR_C_like"/>
    <property type="match status" value="1"/>
</dbReference>
<feature type="domain" description="HTH luxR-type" evidence="1">
    <location>
        <begin position="266"/>
        <end position="331"/>
    </location>
</feature>
<dbReference type="Proteomes" id="UP000483004">
    <property type="component" value="Unassembled WGS sequence"/>
</dbReference>
<dbReference type="InterPro" id="IPR000792">
    <property type="entry name" value="Tscrpt_reg_LuxR_C"/>
</dbReference>
<dbReference type="Pfam" id="PF00196">
    <property type="entry name" value="GerE"/>
    <property type="match status" value="1"/>
</dbReference>
<keyword evidence="3" id="KW-1185">Reference proteome</keyword>
<dbReference type="PANTHER" id="PTHR34293:SF1">
    <property type="entry name" value="HTH-TYPE TRANSCRIPTIONAL REGULATOR TRMBL2"/>
    <property type="match status" value="1"/>
</dbReference>
<gene>
    <name evidence="2" type="ORF">F9B16_03020</name>
</gene>
<name>A0A6L3W1E8_9ACTN</name>
<dbReference type="GO" id="GO:0003677">
    <property type="term" value="F:DNA binding"/>
    <property type="evidence" value="ECO:0007669"/>
    <property type="project" value="InterPro"/>
</dbReference>
<comment type="caution">
    <text evidence="2">The sequence shown here is derived from an EMBL/GenBank/DDBJ whole genome shotgun (WGS) entry which is preliminary data.</text>
</comment>
<protein>
    <submittedName>
        <fullName evidence="2">Helix-turn-helix transcriptional regulator</fullName>
    </submittedName>
</protein>
<reference evidence="2 3" key="1">
    <citation type="submission" date="2019-09" db="EMBL/GenBank/DDBJ databases">
        <title>Actinomadura physcomitrii sp. nov., a novel actinomycete isolated from moss [Physcomitrium sphaericum (Ludw) Fuernr].</title>
        <authorList>
            <person name="Liu C."/>
            <person name="Zhuang X."/>
        </authorList>
    </citation>
    <scope>NUCLEOTIDE SEQUENCE [LARGE SCALE GENOMIC DNA]</scope>
    <source>
        <strain evidence="2 3">CYP1-1B</strain>
    </source>
</reference>
<evidence type="ECO:0000313" key="3">
    <source>
        <dbReference type="Proteomes" id="UP000483004"/>
    </source>
</evidence>
<dbReference type="AlphaFoldDB" id="A0A6L3W1E8"/>
<dbReference type="InterPro" id="IPR036388">
    <property type="entry name" value="WH-like_DNA-bd_sf"/>
</dbReference>
<evidence type="ECO:0000259" key="1">
    <source>
        <dbReference type="PROSITE" id="PS50043"/>
    </source>
</evidence>
<dbReference type="InterPro" id="IPR051797">
    <property type="entry name" value="TrmB-like"/>
</dbReference>
<dbReference type="InterPro" id="IPR016032">
    <property type="entry name" value="Sig_transdc_resp-reg_C-effctor"/>
</dbReference>
<organism evidence="2 3">
    <name type="scientific">Actinomadura montaniterrae</name>
    <dbReference type="NCBI Taxonomy" id="1803903"/>
    <lineage>
        <taxon>Bacteria</taxon>
        <taxon>Bacillati</taxon>
        <taxon>Actinomycetota</taxon>
        <taxon>Actinomycetes</taxon>
        <taxon>Streptosporangiales</taxon>
        <taxon>Thermomonosporaceae</taxon>
        <taxon>Actinomadura</taxon>
    </lineage>
</organism>
<evidence type="ECO:0000313" key="2">
    <source>
        <dbReference type="EMBL" id="KAB2388661.1"/>
    </source>
</evidence>
<sequence>MRVGIPVEQNVKQLLEGIVADELLVPYTALLARSGCLLEEADELLGGPERIKALTDSGLAHVRGGGPALPPQVMPTPPNLALQSALADLARQLTAEHERLLDGHRRMLDMHPSSSAAMSGDAGQLVQILTDRNEISDMSRSLISTARRDWMTLDNYVLEASVDEFITVSPLPSFEGEVRCRAIYETRCAEHPVGVKTIEAAVEAGEEARLLPRIGMKMQIVDEAIALLPLTPTGLSGALLVRSSVIVEALREYFEFLWERAIPFGSARPESPLSPLQQKILSMMAEGLSDEGIARRADVSLSTVRRHSAAIREKLGFESRFAAGVAAVRRGWLG</sequence>
<dbReference type="PRINTS" id="PR00038">
    <property type="entry name" value="HTHLUXR"/>
</dbReference>
<dbReference type="GO" id="GO:0006355">
    <property type="term" value="P:regulation of DNA-templated transcription"/>
    <property type="evidence" value="ECO:0007669"/>
    <property type="project" value="InterPro"/>
</dbReference>
<accession>A0A6L3W1E8</accession>
<proteinExistence type="predicted"/>
<dbReference type="OrthoDB" id="5932488at2"/>
<dbReference type="SUPFAM" id="SSF46894">
    <property type="entry name" value="C-terminal effector domain of the bipartite response regulators"/>
    <property type="match status" value="1"/>
</dbReference>
<dbReference type="SMART" id="SM00421">
    <property type="entry name" value="HTH_LUXR"/>
    <property type="match status" value="1"/>
</dbReference>
<dbReference type="PROSITE" id="PS50043">
    <property type="entry name" value="HTH_LUXR_2"/>
    <property type="match status" value="1"/>
</dbReference>
<dbReference type="EMBL" id="WBMR01000004">
    <property type="protein sequence ID" value="KAB2388661.1"/>
    <property type="molecule type" value="Genomic_DNA"/>
</dbReference>
<dbReference type="PANTHER" id="PTHR34293">
    <property type="entry name" value="HTH-TYPE TRANSCRIPTIONAL REGULATOR TRMBL2"/>
    <property type="match status" value="1"/>
</dbReference>